<dbReference type="Gene3D" id="3.10.50.40">
    <property type="match status" value="1"/>
</dbReference>
<dbReference type="PANTHER" id="PTHR43629">
    <property type="entry name" value="PEPTIDYL-PROLYL CIS-TRANS ISOMERASE"/>
    <property type="match status" value="1"/>
</dbReference>
<protein>
    <recommendedName>
        <fullName evidence="7">Peptidylprolyl isomerase</fullName>
    </recommendedName>
</protein>
<dbReference type="PROSITE" id="PS50206">
    <property type="entry name" value="RHODANESE_3"/>
    <property type="match status" value="1"/>
</dbReference>
<dbReference type="GO" id="GO:0003755">
    <property type="term" value="F:peptidyl-prolyl cis-trans isomerase activity"/>
    <property type="evidence" value="ECO:0000318"/>
    <property type="project" value="GO_Central"/>
</dbReference>
<feature type="region of interest" description="Disordered" evidence="2">
    <location>
        <begin position="77"/>
        <end position="119"/>
    </location>
</feature>
<dbReference type="InterPro" id="IPR001763">
    <property type="entry name" value="Rhodanese-like_dom"/>
</dbReference>
<feature type="domain" description="PpiC" evidence="3">
    <location>
        <begin position="216"/>
        <end position="307"/>
    </location>
</feature>
<keyword evidence="6" id="KW-1185">Reference proteome</keyword>
<dbReference type="OMA" id="NACCPVA"/>
<dbReference type="InterPro" id="IPR046357">
    <property type="entry name" value="PPIase_dom_sf"/>
</dbReference>
<keyword evidence="1" id="KW-0413">Isomerase</keyword>
<dbReference type="InterPro" id="IPR036873">
    <property type="entry name" value="Rhodanese-like_dom_sf"/>
</dbReference>
<dbReference type="PROSITE" id="PS50198">
    <property type="entry name" value="PPIC_PPIASE_2"/>
    <property type="match status" value="1"/>
</dbReference>
<dbReference type="SMART" id="SM00450">
    <property type="entry name" value="RHOD"/>
    <property type="match status" value="1"/>
</dbReference>
<dbReference type="eggNOG" id="KOG2017">
    <property type="taxonomic scope" value="Eukaryota"/>
</dbReference>
<dbReference type="ExpressionAtlas" id="K3ZTK5">
    <property type="expression patterns" value="baseline"/>
</dbReference>
<keyword evidence="1" id="KW-0697">Rotamase</keyword>
<organism evidence="5 6">
    <name type="scientific">Setaria italica</name>
    <name type="common">Foxtail millet</name>
    <name type="synonym">Panicum italicum</name>
    <dbReference type="NCBI Taxonomy" id="4555"/>
    <lineage>
        <taxon>Eukaryota</taxon>
        <taxon>Viridiplantae</taxon>
        <taxon>Streptophyta</taxon>
        <taxon>Embryophyta</taxon>
        <taxon>Tracheophyta</taxon>
        <taxon>Spermatophyta</taxon>
        <taxon>Magnoliopsida</taxon>
        <taxon>Liliopsida</taxon>
        <taxon>Poales</taxon>
        <taxon>Poaceae</taxon>
        <taxon>PACMAD clade</taxon>
        <taxon>Panicoideae</taxon>
        <taxon>Panicodae</taxon>
        <taxon>Paniceae</taxon>
        <taxon>Cenchrinae</taxon>
        <taxon>Setaria</taxon>
    </lineage>
</organism>
<dbReference type="PANTHER" id="PTHR43629:SF2">
    <property type="entry name" value="RHODANESE-LIKE_PPIC DOMAIN-CONTAINING PROTEIN 12, CHLOROPLASTIC"/>
    <property type="match status" value="1"/>
</dbReference>
<name>K3ZTK5_SETIT</name>
<dbReference type="InterPro" id="IPR052204">
    <property type="entry name" value="PpiC/parvulin_rotamase"/>
</dbReference>
<feature type="region of interest" description="Disordered" evidence="2">
    <location>
        <begin position="166"/>
        <end position="201"/>
    </location>
</feature>
<reference evidence="5" key="2">
    <citation type="submission" date="2018-08" db="UniProtKB">
        <authorList>
            <consortium name="EnsemblPlants"/>
        </authorList>
    </citation>
    <scope>IDENTIFICATION</scope>
    <source>
        <strain evidence="5">Yugu1</strain>
    </source>
</reference>
<feature type="region of interest" description="Disordered" evidence="2">
    <location>
        <begin position="1"/>
        <end position="39"/>
    </location>
</feature>
<evidence type="ECO:0000313" key="5">
    <source>
        <dbReference type="EnsemblPlants" id="KQL27246"/>
    </source>
</evidence>
<dbReference type="InParanoid" id="K3ZTK5"/>
<dbReference type="HOGENOM" id="CLU_056271_0_0_1"/>
<feature type="compositionally biased region" description="Polar residues" evidence="2">
    <location>
        <begin position="91"/>
        <end position="100"/>
    </location>
</feature>
<dbReference type="Proteomes" id="UP000004995">
    <property type="component" value="Unassembled WGS sequence"/>
</dbReference>
<evidence type="ECO:0000259" key="3">
    <source>
        <dbReference type="PROSITE" id="PS50198"/>
    </source>
</evidence>
<reference evidence="6" key="1">
    <citation type="journal article" date="2012" name="Nat. Biotechnol.">
        <title>Reference genome sequence of the model plant Setaria.</title>
        <authorList>
            <person name="Bennetzen J.L."/>
            <person name="Schmutz J."/>
            <person name="Wang H."/>
            <person name="Percifield R."/>
            <person name="Hawkins J."/>
            <person name="Pontaroli A.C."/>
            <person name="Estep M."/>
            <person name="Feng L."/>
            <person name="Vaughn J.N."/>
            <person name="Grimwood J."/>
            <person name="Jenkins J."/>
            <person name="Barry K."/>
            <person name="Lindquist E."/>
            <person name="Hellsten U."/>
            <person name="Deshpande S."/>
            <person name="Wang X."/>
            <person name="Wu X."/>
            <person name="Mitros T."/>
            <person name="Triplett J."/>
            <person name="Yang X."/>
            <person name="Ye C.Y."/>
            <person name="Mauro-Herrera M."/>
            <person name="Wang L."/>
            <person name="Li P."/>
            <person name="Sharma M."/>
            <person name="Sharma R."/>
            <person name="Ronald P.C."/>
            <person name="Panaud O."/>
            <person name="Kellogg E.A."/>
            <person name="Brutnell T.P."/>
            <person name="Doust A.N."/>
            <person name="Tuskan G.A."/>
            <person name="Rokhsar D."/>
            <person name="Devos K.M."/>
        </authorList>
    </citation>
    <scope>NUCLEOTIDE SEQUENCE [LARGE SCALE GENOMIC DNA]</scope>
    <source>
        <strain evidence="6">cv. Yugu1</strain>
    </source>
</reference>
<dbReference type="SUPFAM" id="SSF52821">
    <property type="entry name" value="Rhodanese/Cell cycle control phosphatase"/>
    <property type="match status" value="1"/>
</dbReference>
<dbReference type="STRING" id="4555.K3ZTK5"/>
<sequence length="425" mass="45476">MRGECGLGGLPGGDPPPRTYPTEEARRTWLPARKPSSMSASAVSSALPMALPISAATGRNRGNACCPVAFLLCRTRAHPRGPPKGPPARPSSNKAQPGSSEQRHPTNKSPSPLPHGSERPAAMLGLRARAAAQLPCPSPSPSSTPTTSLARFARLSPLAALAPLASAPPPARARAPPPASLSTNWGVPMRPGGTGSNSRPTTRVFCTAASSSQREGKELLVQHLLVGEKDVRLLVDLEKSIIAGGADLSDLAVEHSLCPSKENGGMLGWVRRGQMVPEFEEAAFSAPLNKVVRCKTKFGWHLLQVLAERDQCVLQDIDPQDLHTKMQDPSFLEGAQLIDVREPDEVAKASLPGFKVLPLRQFGTWGPVMTDEFNPQKDTYVLCHHGMRSMQVAKWLQSQGFKKVYNVTGGIHAYAVKADSSVPTY</sequence>
<dbReference type="FunCoup" id="K3ZTK5">
    <property type="interactions" value="1609"/>
</dbReference>
<evidence type="ECO:0000313" key="6">
    <source>
        <dbReference type="Proteomes" id="UP000004995"/>
    </source>
</evidence>
<dbReference type="EnsemblPlants" id="KQL27246">
    <property type="protein sequence ID" value="KQL27246"/>
    <property type="gene ID" value="SETIT_029935mg"/>
</dbReference>
<dbReference type="AlphaFoldDB" id="K3ZTK5"/>
<accession>K3ZTK5</accession>
<feature type="compositionally biased region" description="Gly residues" evidence="2">
    <location>
        <begin position="1"/>
        <end position="12"/>
    </location>
</feature>
<evidence type="ECO:0000259" key="4">
    <source>
        <dbReference type="PROSITE" id="PS50206"/>
    </source>
</evidence>
<dbReference type="Gramene" id="KQL27246">
    <property type="protein sequence ID" value="KQL27246"/>
    <property type="gene ID" value="SETIT_029935mg"/>
</dbReference>
<dbReference type="Gene3D" id="3.40.250.10">
    <property type="entry name" value="Rhodanese-like domain"/>
    <property type="match status" value="1"/>
</dbReference>
<evidence type="ECO:0000256" key="1">
    <source>
        <dbReference type="PROSITE-ProRule" id="PRU00278"/>
    </source>
</evidence>
<proteinExistence type="predicted"/>
<dbReference type="InterPro" id="IPR000297">
    <property type="entry name" value="PPIase_PpiC"/>
</dbReference>
<dbReference type="EMBL" id="AGNK02001377">
    <property type="status" value="NOT_ANNOTATED_CDS"/>
    <property type="molecule type" value="Genomic_DNA"/>
</dbReference>
<feature type="domain" description="Rhodanese" evidence="4">
    <location>
        <begin position="331"/>
        <end position="423"/>
    </location>
</feature>
<dbReference type="SUPFAM" id="SSF54534">
    <property type="entry name" value="FKBP-like"/>
    <property type="match status" value="1"/>
</dbReference>
<dbReference type="Pfam" id="PF13616">
    <property type="entry name" value="Rotamase_3"/>
    <property type="match status" value="1"/>
</dbReference>
<evidence type="ECO:0008006" key="7">
    <source>
        <dbReference type="Google" id="ProtNLM"/>
    </source>
</evidence>
<evidence type="ECO:0000256" key="2">
    <source>
        <dbReference type="SAM" id="MobiDB-lite"/>
    </source>
</evidence>
<feature type="compositionally biased region" description="Pro residues" evidence="2">
    <location>
        <begin position="166"/>
        <end position="179"/>
    </location>
</feature>
<dbReference type="Pfam" id="PF00581">
    <property type="entry name" value="Rhodanese"/>
    <property type="match status" value="1"/>
</dbReference>